<dbReference type="AlphaFoldDB" id="A0A836BTW2"/>
<reference evidence="2" key="1">
    <citation type="journal article" date="2020" name="bioRxiv">
        <title>Comparative genomics of Chlamydomonas.</title>
        <authorList>
            <person name="Craig R.J."/>
            <person name="Hasan A.R."/>
            <person name="Ness R.W."/>
            <person name="Keightley P.D."/>
        </authorList>
    </citation>
    <scope>NUCLEOTIDE SEQUENCE</scope>
    <source>
        <strain evidence="2">CCAP 11/70</strain>
    </source>
</reference>
<feature type="region of interest" description="Disordered" evidence="1">
    <location>
        <begin position="221"/>
        <end position="289"/>
    </location>
</feature>
<protein>
    <submittedName>
        <fullName evidence="2">Uncharacterized protein</fullName>
    </submittedName>
</protein>
<evidence type="ECO:0000256" key="1">
    <source>
        <dbReference type="SAM" id="MobiDB-lite"/>
    </source>
</evidence>
<dbReference type="Proteomes" id="UP000612055">
    <property type="component" value="Unassembled WGS sequence"/>
</dbReference>
<feature type="compositionally biased region" description="Basic residues" evidence="1">
    <location>
        <begin position="364"/>
        <end position="373"/>
    </location>
</feature>
<gene>
    <name evidence="2" type="ORF">HYH03_014128</name>
</gene>
<name>A0A836BTW2_9CHLO</name>
<feature type="region of interest" description="Disordered" evidence="1">
    <location>
        <begin position="315"/>
        <end position="373"/>
    </location>
</feature>
<keyword evidence="3" id="KW-1185">Reference proteome</keyword>
<proteinExistence type="predicted"/>
<dbReference type="EMBL" id="JAEHOE010000099">
    <property type="protein sequence ID" value="KAG2487288.1"/>
    <property type="molecule type" value="Genomic_DNA"/>
</dbReference>
<comment type="caution">
    <text evidence="2">The sequence shown here is derived from an EMBL/GenBank/DDBJ whole genome shotgun (WGS) entry which is preliminary data.</text>
</comment>
<accession>A0A836BTW2</accession>
<sequence length="373" mass="39946">MNSIICPTGTSPPAHKSYAIALKEQVSNKYHSIPCPGGGPLDTVWPANLLLVFTLAAKLFWSLQEHFVRCFREDAPHCLKLVFEPLSFIISSARPVRLSVDVATLRTSAVVQEQYVVFLLFVSYMDVLLYDTTRVLPTGGWGDEQWLQTLPPAVRGEVTAAAANCPDGWREAGEHLSAWREAVQQSAVLAGLRSATDLPVALTPLEALRRMQAAMSAVPPVVRQPGPHQAPDEADDAATSRPILPEGPTSAVPGPVRAQEVDPDSEPIAPQPRSAESGESLTSAPAATARQPEAAVAAAALLEVAVEAEVRPEAAVEAPERPGGAVEATERPLVAAQGVKRTREEQLMCPRLRQGAGQGGRTGKEHRRHTMGF</sequence>
<evidence type="ECO:0000313" key="2">
    <source>
        <dbReference type="EMBL" id="KAG2487288.1"/>
    </source>
</evidence>
<organism evidence="2 3">
    <name type="scientific">Edaphochlamys debaryana</name>
    <dbReference type="NCBI Taxonomy" id="47281"/>
    <lineage>
        <taxon>Eukaryota</taxon>
        <taxon>Viridiplantae</taxon>
        <taxon>Chlorophyta</taxon>
        <taxon>core chlorophytes</taxon>
        <taxon>Chlorophyceae</taxon>
        <taxon>CS clade</taxon>
        <taxon>Chlamydomonadales</taxon>
        <taxon>Chlamydomonadales incertae sedis</taxon>
        <taxon>Edaphochlamys</taxon>
    </lineage>
</organism>
<evidence type="ECO:0000313" key="3">
    <source>
        <dbReference type="Proteomes" id="UP000612055"/>
    </source>
</evidence>